<evidence type="ECO:0000313" key="3">
    <source>
        <dbReference type="Proteomes" id="UP000824681"/>
    </source>
</evidence>
<sequence>MKARSLTFVAAFALATAIAPPVLLDHLGQGSPPLVDVEAWVQHVNVLTS</sequence>
<name>A0ABX8U8U7_9ACTN</name>
<dbReference type="RefSeq" id="WP_020547214.1">
    <property type="nucleotide sequence ID" value="NZ_CP068985.1"/>
</dbReference>
<reference evidence="2 3" key="1">
    <citation type="journal article" date="2021" name="ACS Chem. Biol.">
        <title>Genomic-Led Discovery of a Novel Glycopeptide Antibiotic by Nonomuraea coxensis DSM 45129.</title>
        <authorList>
            <person name="Yushchuk O."/>
            <person name="Vior N.M."/>
            <person name="Andreo-Vidal A."/>
            <person name="Berini F."/>
            <person name="Ruckert C."/>
            <person name="Busche T."/>
            <person name="Binda E."/>
            <person name="Kalinowski J."/>
            <person name="Truman A.W."/>
            <person name="Marinelli F."/>
        </authorList>
    </citation>
    <scope>NUCLEOTIDE SEQUENCE [LARGE SCALE GENOMIC DNA]</scope>
    <source>
        <strain evidence="2 3">DSM 45129</strain>
    </source>
</reference>
<organism evidence="2 3">
    <name type="scientific">Nonomuraea coxensis DSM 45129</name>
    <dbReference type="NCBI Taxonomy" id="1122611"/>
    <lineage>
        <taxon>Bacteria</taxon>
        <taxon>Bacillati</taxon>
        <taxon>Actinomycetota</taxon>
        <taxon>Actinomycetes</taxon>
        <taxon>Streptosporangiales</taxon>
        <taxon>Streptosporangiaceae</taxon>
        <taxon>Nonomuraea</taxon>
    </lineage>
</organism>
<keyword evidence="3" id="KW-1185">Reference proteome</keyword>
<accession>A0ABX8U8U7</accession>
<evidence type="ECO:0000313" key="2">
    <source>
        <dbReference type="EMBL" id="QYC43169.1"/>
    </source>
</evidence>
<protein>
    <submittedName>
        <fullName evidence="2">Uncharacterized protein</fullName>
    </submittedName>
</protein>
<dbReference type="Proteomes" id="UP000824681">
    <property type="component" value="Chromosome"/>
</dbReference>
<gene>
    <name evidence="2" type="ORF">Nocox_27885</name>
</gene>
<dbReference type="EMBL" id="CP068985">
    <property type="protein sequence ID" value="QYC43169.1"/>
    <property type="molecule type" value="Genomic_DNA"/>
</dbReference>
<feature type="chain" id="PRO_5047427955" evidence="1">
    <location>
        <begin position="25"/>
        <end position="49"/>
    </location>
</feature>
<proteinExistence type="predicted"/>
<keyword evidence="1" id="KW-0732">Signal</keyword>
<feature type="signal peptide" evidence="1">
    <location>
        <begin position="1"/>
        <end position="24"/>
    </location>
</feature>
<evidence type="ECO:0000256" key="1">
    <source>
        <dbReference type="SAM" id="SignalP"/>
    </source>
</evidence>